<sequence length="686" mass="77702">MKRAWVLCLILAMLSFASCALADLYATEYGVKFGMTPQEVQDIETENSHDLKGDYQDTKSYQLYYETDIHFYSLKCTRMQYDFDINDRLLFQVYYVSKGGAADFAYIKSLVTAQYGSPVNDKSDSGEYSLLYDQIGKDSHIDVTHWLIPDQNLGIDLWYNDYNTVFASFYDTSNPASYGALPQYYMDETGISFAYMDGWDAMPFSFKPLMISFTHRRDTQTSVQYMQMDLWENLKEYYEPMGFKREDIGPDFLEDDIVSLLMQPIEPQNLRIKKYGSIDFRVFEYQTDNNGASPDLYYCTAALTMRDGYVHMFQLSSVSKHDESMPAFETLLSTVSFEGAPATSSSNVPTINAPSSKAASIDLGSIVTFGRYEQDNKTTNGKEPIEWIVIGIDGDNVNLISKDILDLQRYNVQKVDITWASCNLRNWLNNDFFNSSFTLDEQRAMKRWSYADTDGSQLKDYVYCLSASEVEAIWPAQQDRAALVTDYVFALSDYTNGTKSGQWWLRSESEYNGLFRTAQDVYGSGSIGVDNFRSATVGVRPCICVDASSVDVISSKTPAVTSSNNKGKRVTLTASNVEQYFDIELTGKSFEGNKLTVSYDIAPKKKDYSQEEESSNEIIIRLIVYAYDEKGSTNSIAEKSYSTILKKQSDYSASGKIEVILPTSTLETVYWNHDIDSCTGTIVDIQ</sequence>
<organism evidence="1 2">
    <name type="scientific">Aristaeella hokkaidonensis</name>
    <dbReference type="NCBI Taxonomy" id="3046382"/>
    <lineage>
        <taxon>Bacteria</taxon>
        <taxon>Bacillati</taxon>
        <taxon>Bacillota</taxon>
        <taxon>Clostridia</taxon>
        <taxon>Eubacteriales</taxon>
        <taxon>Aristaeellaceae</taxon>
        <taxon>Aristaeella</taxon>
    </lineage>
</organism>
<gene>
    <name evidence="1" type="ORF">JYE49_13280</name>
</gene>
<protein>
    <submittedName>
        <fullName evidence="1">Uncharacterized protein</fullName>
    </submittedName>
</protein>
<proteinExistence type="predicted"/>
<evidence type="ECO:0000313" key="1">
    <source>
        <dbReference type="EMBL" id="QUC66800.1"/>
    </source>
</evidence>
<name>A0AC61MW02_9FIRM</name>
<accession>A0AC61MW02</accession>
<reference evidence="1" key="1">
    <citation type="submission" date="2021-01" db="EMBL/GenBank/DDBJ databases">
        <title>Complete genome sequence of Clostridiales bacterium R-7.</title>
        <authorList>
            <person name="Mahoney-Kurpe S.C."/>
            <person name="Palevich N."/>
            <person name="Koike S."/>
            <person name="Moon C.D."/>
            <person name="Attwood G.T."/>
        </authorList>
    </citation>
    <scope>NUCLEOTIDE SEQUENCE</scope>
    <source>
        <strain evidence="1">R-7</strain>
    </source>
</reference>
<evidence type="ECO:0000313" key="2">
    <source>
        <dbReference type="Proteomes" id="UP000682782"/>
    </source>
</evidence>
<dbReference type="EMBL" id="CP068393">
    <property type="protein sequence ID" value="QUC66800.1"/>
    <property type="molecule type" value="Genomic_DNA"/>
</dbReference>
<keyword evidence="2" id="KW-1185">Reference proteome</keyword>
<dbReference type="Proteomes" id="UP000682782">
    <property type="component" value="Chromosome"/>
</dbReference>